<dbReference type="InterPro" id="IPR027417">
    <property type="entry name" value="P-loop_NTPase"/>
</dbReference>
<dbReference type="SUPFAM" id="SSF52540">
    <property type="entry name" value="P-loop containing nucleoside triphosphate hydrolases"/>
    <property type="match status" value="1"/>
</dbReference>
<sequence>MEQETLSPRAEKAREAYLSNLFVAERTTKKPIVVAMIGLVGSGKSSVAKELAP</sequence>
<dbReference type="Proteomes" id="UP000034879">
    <property type="component" value="Unassembled WGS sequence"/>
</dbReference>
<gene>
    <name evidence="1" type="ORF">UY01_C0037G0006</name>
</gene>
<dbReference type="EMBL" id="LCOJ01000037">
    <property type="protein sequence ID" value="KKU74351.1"/>
    <property type="molecule type" value="Genomic_DNA"/>
</dbReference>
<reference evidence="1 2" key="1">
    <citation type="journal article" date="2015" name="Nature">
        <title>rRNA introns, odd ribosomes, and small enigmatic genomes across a large radiation of phyla.</title>
        <authorList>
            <person name="Brown C.T."/>
            <person name="Hug L.A."/>
            <person name="Thomas B.C."/>
            <person name="Sharon I."/>
            <person name="Castelle C.J."/>
            <person name="Singh A."/>
            <person name="Wilkins M.J."/>
            <person name="Williams K.H."/>
            <person name="Banfield J.F."/>
        </authorList>
    </citation>
    <scope>NUCLEOTIDE SEQUENCE [LARGE SCALE GENOMIC DNA]</scope>
</reference>
<proteinExistence type="predicted"/>
<accession>A0A0G1SXT0</accession>
<evidence type="ECO:0000313" key="2">
    <source>
        <dbReference type="Proteomes" id="UP000034879"/>
    </source>
</evidence>
<name>A0A0G1SXT0_9BACT</name>
<protein>
    <submittedName>
        <fullName evidence="1">Uncharacterized protein</fullName>
    </submittedName>
</protein>
<comment type="caution">
    <text evidence="1">The sequence shown here is derived from an EMBL/GenBank/DDBJ whole genome shotgun (WGS) entry which is preliminary data.</text>
</comment>
<evidence type="ECO:0000313" key="1">
    <source>
        <dbReference type="EMBL" id="KKU74351.1"/>
    </source>
</evidence>
<organism evidence="1 2">
    <name type="scientific">Candidatus Nomurabacteria bacterium GW2011_GWB1_47_6</name>
    <dbReference type="NCBI Taxonomy" id="1618749"/>
    <lineage>
        <taxon>Bacteria</taxon>
        <taxon>Candidatus Nomuraibacteriota</taxon>
    </lineage>
</organism>
<dbReference type="Gene3D" id="3.40.50.300">
    <property type="entry name" value="P-loop containing nucleotide triphosphate hydrolases"/>
    <property type="match status" value="1"/>
</dbReference>
<dbReference type="AlphaFoldDB" id="A0A0G1SXT0"/>